<accession>A0A4C1UFJ3</accession>
<sequence>MPVTYGRMDGWTVGHDKTIKRVPLNVDPNSSSGTKADRPLFLLDGQVFEAVFDDVARSHSTDRYTVEHPTLIRITRHTLIV</sequence>
<dbReference type="Proteomes" id="UP000299102">
    <property type="component" value="Unassembled WGS sequence"/>
</dbReference>
<keyword evidence="2" id="KW-1185">Reference proteome</keyword>
<dbReference type="EMBL" id="BGZK01000165">
    <property type="protein sequence ID" value="GBP24726.1"/>
    <property type="molecule type" value="Genomic_DNA"/>
</dbReference>
<proteinExistence type="predicted"/>
<evidence type="ECO:0000313" key="1">
    <source>
        <dbReference type="EMBL" id="GBP24726.1"/>
    </source>
</evidence>
<evidence type="ECO:0000313" key="2">
    <source>
        <dbReference type="Proteomes" id="UP000299102"/>
    </source>
</evidence>
<dbReference type="AlphaFoldDB" id="A0A4C1UFJ3"/>
<gene>
    <name evidence="1" type="ORF">EVAR_79573_1</name>
</gene>
<protein>
    <submittedName>
        <fullName evidence="1">Uncharacterized protein</fullName>
    </submittedName>
</protein>
<name>A0A4C1UFJ3_EUMVA</name>
<comment type="caution">
    <text evidence="1">The sequence shown here is derived from an EMBL/GenBank/DDBJ whole genome shotgun (WGS) entry which is preliminary data.</text>
</comment>
<reference evidence="1 2" key="1">
    <citation type="journal article" date="2019" name="Commun. Biol.">
        <title>The bagworm genome reveals a unique fibroin gene that provides high tensile strength.</title>
        <authorList>
            <person name="Kono N."/>
            <person name="Nakamura H."/>
            <person name="Ohtoshi R."/>
            <person name="Tomita M."/>
            <person name="Numata K."/>
            <person name="Arakawa K."/>
        </authorList>
    </citation>
    <scope>NUCLEOTIDE SEQUENCE [LARGE SCALE GENOMIC DNA]</scope>
</reference>
<organism evidence="1 2">
    <name type="scientific">Eumeta variegata</name>
    <name type="common">Bagworm moth</name>
    <name type="synonym">Eumeta japonica</name>
    <dbReference type="NCBI Taxonomy" id="151549"/>
    <lineage>
        <taxon>Eukaryota</taxon>
        <taxon>Metazoa</taxon>
        <taxon>Ecdysozoa</taxon>
        <taxon>Arthropoda</taxon>
        <taxon>Hexapoda</taxon>
        <taxon>Insecta</taxon>
        <taxon>Pterygota</taxon>
        <taxon>Neoptera</taxon>
        <taxon>Endopterygota</taxon>
        <taxon>Lepidoptera</taxon>
        <taxon>Glossata</taxon>
        <taxon>Ditrysia</taxon>
        <taxon>Tineoidea</taxon>
        <taxon>Psychidae</taxon>
        <taxon>Oiketicinae</taxon>
        <taxon>Eumeta</taxon>
    </lineage>
</organism>